<gene>
    <name evidence="1" type="ORF">BU25DRAFT_425256</name>
</gene>
<sequence length="133" mass="14127">MGSFRSFKLGLTAAGLALYCATSMLESHAVITDHHRTPAFQKVSLSCTDVTEPLATPTLHCCVHNGSDNQPVTSAHLEPEREENATTQDAKQDSGAGCAASRDEGISSLISYDPLQPSPTMTLGQPELLSLNK</sequence>
<name>A0ACB6RLV5_9PLEO</name>
<protein>
    <submittedName>
        <fullName evidence="1">Uncharacterized protein</fullName>
    </submittedName>
</protein>
<proteinExistence type="predicted"/>
<evidence type="ECO:0000313" key="2">
    <source>
        <dbReference type="Proteomes" id="UP000799754"/>
    </source>
</evidence>
<organism evidence="1 2">
    <name type="scientific">Macroventuria anomochaeta</name>
    <dbReference type="NCBI Taxonomy" id="301207"/>
    <lineage>
        <taxon>Eukaryota</taxon>
        <taxon>Fungi</taxon>
        <taxon>Dikarya</taxon>
        <taxon>Ascomycota</taxon>
        <taxon>Pezizomycotina</taxon>
        <taxon>Dothideomycetes</taxon>
        <taxon>Pleosporomycetidae</taxon>
        <taxon>Pleosporales</taxon>
        <taxon>Pleosporineae</taxon>
        <taxon>Didymellaceae</taxon>
        <taxon>Macroventuria</taxon>
    </lineage>
</organism>
<dbReference type="Proteomes" id="UP000799754">
    <property type="component" value="Unassembled WGS sequence"/>
</dbReference>
<dbReference type="EMBL" id="MU006740">
    <property type="protein sequence ID" value="KAF2623001.1"/>
    <property type="molecule type" value="Genomic_DNA"/>
</dbReference>
<keyword evidence="2" id="KW-1185">Reference proteome</keyword>
<accession>A0ACB6RLV5</accession>
<evidence type="ECO:0000313" key="1">
    <source>
        <dbReference type="EMBL" id="KAF2623001.1"/>
    </source>
</evidence>
<comment type="caution">
    <text evidence="1">The sequence shown here is derived from an EMBL/GenBank/DDBJ whole genome shotgun (WGS) entry which is preliminary data.</text>
</comment>
<reference evidence="1" key="1">
    <citation type="journal article" date="2020" name="Stud. Mycol.">
        <title>101 Dothideomycetes genomes: a test case for predicting lifestyles and emergence of pathogens.</title>
        <authorList>
            <person name="Haridas S."/>
            <person name="Albert R."/>
            <person name="Binder M."/>
            <person name="Bloem J."/>
            <person name="Labutti K."/>
            <person name="Salamov A."/>
            <person name="Andreopoulos B."/>
            <person name="Baker S."/>
            <person name="Barry K."/>
            <person name="Bills G."/>
            <person name="Bluhm B."/>
            <person name="Cannon C."/>
            <person name="Castanera R."/>
            <person name="Culley D."/>
            <person name="Daum C."/>
            <person name="Ezra D."/>
            <person name="Gonzalez J."/>
            <person name="Henrissat B."/>
            <person name="Kuo A."/>
            <person name="Liang C."/>
            <person name="Lipzen A."/>
            <person name="Lutzoni F."/>
            <person name="Magnuson J."/>
            <person name="Mondo S."/>
            <person name="Nolan M."/>
            <person name="Ohm R."/>
            <person name="Pangilinan J."/>
            <person name="Park H.-J."/>
            <person name="Ramirez L."/>
            <person name="Alfaro M."/>
            <person name="Sun H."/>
            <person name="Tritt A."/>
            <person name="Yoshinaga Y."/>
            <person name="Zwiers L.-H."/>
            <person name="Turgeon B."/>
            <person name="Goodwin S."/>
            <person name="Spatafora J."/>
            <person name="Crous P."/>
            <person name="Grigoriev I."/>
        </authorList>
    </citation>
    <scope>NUCLEOTIDE SEQUENCE</scope>
    <source>
        <strain evidence="1">CBS 525.71</strain>
    </source>
</reference>